<accession>A0A4Y2MIA4</accession>
<gene>
    <name evidence="2" type="ORF">AVEN_30609_1</name>
</gene>
<name>A0A4Y2MIA4_ARAVE</name>
<evidence type="ECO:0000313" key="2">
    <source>
        <dbReference type="EMBL" id="GBN26174.1"/>
    </source>
</evidence>
<evidence type="ECO:0000256" key="1">
    <source>
        <dbReference type="SAM" id="MobiDB-lite"/>
    </source>
</evidence>
<evidence type="ECO:0000313" key="3">
    <source>
        <dbReference type="Proteomes" id="UP000499080"/>
    </source>
</evidence>
<dbReference type="AlphaFoldDB" id="A0A4Y2MIA4"/>
<comment type="caution">
    <text evidence="2">The sequence shown here is derived from an EMBL/GenBank/DDBJ whole genome shotgun (WGS) entry which is preliminary data.</text>
</comment>
<dbReference type="EMBL" id="BGPR01007348">
    <property type="protein sequence ID" value="GBN26174.1"/>
    <property type="molecule type" value="Genomic_DNA"/>
</dbReference>
<sequence>MGETGETKLKVEGEGEGVGKENERNKLLNSNDTEAVNVHITYVKCGKLLYPHVNSANQLICRVASSPKKGGSRDTQAGDKGKDICYLGSVRCLCVHMPVRCAVSRLGSRQPNIHRCEWEIVHGGKIKSFFLARIIFQPFPPFCFLVRESWEGEGTGRDRREDGFIGIFPCISLDHFSYIVCGLSVAFRIE</sequence>
<keyword evidence="3" id="KW-1185">Reference proteome</keyword>
<proteinExistence type="predicted"/>
<protein>
    <submittedName>
        <fullName evidence="2">Uncharacterized protein</fullName>
    </submittedName>
</protein>
<dbReference type="Proteomes" id="UP000499080">
    <property type="component" value="Unassembled WGS sequence"/>
</dbReference>
<organism evidence="2 3">
    <name type="scientific">Araneus ventricosus</name>
    <name type="common">Orbweaver spider</name>
    <name type="synonym">Epeira ventricosa</name>
    <dbReference type="NCBI Taxonomy" id="182803"/>
    <lineage>
        <taxon>Eukaryota</taxon>
        <taxon>Metazoa</taxon>
        <taxon>Ecdysozoa</taxon>
        <taxon>Arthropoda</taxon>
        <taxon>Chelicerata</taxon>
        <taxon>Arachnida</taxon>
        <taxon>Araneae</taxon>
        <taxon>Araneomorphae</taxon>
        <taxon>Entelegynae</taxon>
        <taxon>Araneoidea</taxon>
        <taxon>Araneidae</taxon>
        <taxon>Araneus</taxon>
    </lineage>
</organism>
<reference evidence="2 3" key="1">
    <citation type="journal article" date="2019" name="Sci. Rep.">
        <title>Orb-weaving spider Araneus ventricosus genome elucidates the spidroin gene catalogue.</title>
        <authorList>
            <person name="Kono N."/>
            <person name="Nakamura H."/>
            <person name="Ohtoshi R."/>
            <person name="Moran D.A.P."/>
            <person name="Shinohara A."/>
            <person name="Yoshida Y."/>
            <person name="Fujiwara M."/>
            <person name="Mori M."/>
            <person name="Tomita M."/>
            <person name="Arakawa K."/>
        </authorList>
    </citation>
    <scope>NUCLEOTIDE SEQUENCE [LARGE SCALE GENOMIC DNA]</scope>
</reference>
<feature type="region of interest" description="Disordered" evidence="1">
    <location>
        <begin position="1"/>
        <end position="22"/>
    </location>
</feature>